<dbReference type="PANTHER" id="PTHR38436">
    <property type="entry name" value="POLYKETIDE CYCLASE SNOAL-LIKE DOMAIN"/>
    <property type="match status" value="1"/>
</dbReference>
<dbReference type="EMBL" id="PXYL01000006">
    <property type="protein sequence ID" value="PSJ60424.1"/>
    <property type="molecule type" value="Genomic_DNA"/>
</dbReference>
<accession>A0A2P7SD54</accession>
<dbReference type="InterPro" id="IPR009959">
    <property type="entry name" value="Cyclase_SnoaL-like"/>
</dbReference>
<dbReference type="OrthoDB" id="582835at2"/>
<proteinExistence type="predicted"/>
<dbReference type="RefSeq" id="WP_106724754.1">
    <property type="nucleotide sequence ID" value="NZ_PXYL01000006.1"/>
</dbReference>
<dbReference type="Gene3D" id="3.10.450.50">
    <property type="match status" value="1"/>
</dbReference>
<dbReference type="AlphaFoldDB" id="A0A2P7SD54"/>
<comment type="caution">
    <text evidence="1">The sequence shown here is derived from an EMBL/GenBank/DDBJ whole genome shotgun (WGS) entry which is preliminary data.</text>
</comment>
<keyword evidence="2" id="KW-1185">Reference proteome</keyword>
<dbReference type="PANTHER" id="PTHR38436:SF1">
    <property type="entry name" value="ESTER CYCLASE"/>
    <property type="match status" value="1"/>
</dbReference>
<gene>
    <name evidence="1" type="ORF">C7I85_13400</name>
</gene>
<name>A0A2P7SD54_9HYPH</name>
<dbReference type="Proteomes" id="UP000240653">
    <property type="component" value="Unassembled WGS sequence"/>
</dbReference>
<dbReference type="Pfam" id="PF07366">
    <property type="entry name" value="SnoaL"/>
    <property type="match status" value="1"/>
</dbReference>
<sequence>MLHEQQNKDVVRAYVEAMNAGDFDRLEGLFAKDTNIHGVLGRGSLDIAMPIWRELHGALAMHLEIEELAADGDTVVARFRETGRSGAEFRGLRATGRTYEIIAIEWFTIRNGLITDRWGVRDSAAQARQIGWQA</sequence>
<reference evidence="1 2" key="1">
    <citation type="submission" date="2018-03" db="EMBL/GenBank/DDBJ databases">
        <title>The draft genome of Mesorhizobium soli JCM 19897.</title>
        <authorList>
            <person name="Li L."/>
            <person name="Liu L."/>
            <person name="Liang L."/>
            <person name="Wang T."/>
            <person name="Zhang X."/>
        </authorList>
    </citation>
    <scope>NUCLEOTIDE SEQUENCE [LARGE SCALE GENOMIC DNA]</scope>
    <source>
        <strain evidence="1 2">JCM 19897</strain>
    </source>
</reference>
<dbReference type="InterPro" id="IPR032710">
    <property type="entry name" value="NTF2-like_dom_sf"/>
</dbReference>
<organism evidence="1 2">
    <name type="scientific">Pseudaminobacter soli</name>
    <name type="common">ex Li et al. 2025</name>
    <dbReference type="NCBI Taxonomy" id="1295366"/>
    <lineage>
        <taxon>Bacteria</taxon>
        <taxon>Pseudomonadati</taxon>
        <taxon>Pseudomonadota</taxon>
        <taxon>Alphaproteobacteria</taxon>
        <taxon>Hyphomicrobiales</taxon>
        <taxon>Phyllobacteriaceae</taxon>
        <taxon>Pseudaminobacter</taxon>
    </lineage>
</organism>
<evidence type="ECO:0000313" key="2">
    <source>
        <dbReference type="Proteomes" id="UP000240653"/>
    </source>
</evidence>
<dbReference type="SUPFAM" id="SSF54427">
    <property type="entry name" value="NTF2-like"/>
    <property type="match status" value="1"/>
</dbReference>
<dbReference type="GO" id="GO:0030638">
    <property type="term" value="P:polyketide metabolic process"/>
    <property type="evidence" value="ECO:0007669"/>
    <property type="project" value="InterPro"/>
</dbReference>
<evidence type="ECO:0000313" key="1">
    <source>
        <dbReference type="EMBL" id="PSJ60424.1"/>
    </source>
</evidence>
<protein>
    <submittedName>
        <fullName evidence="1">Ester cyclase</fullName>
    </submittedName>
</protein>